<dbReference type="PROSITE" id="PS51382">
    <property type="entry name" value="SPX"/>
    <property type="match status" value="1"/>
</dbReference>
<feature type="transmembrane region" description="Helical" evidence="6">
    <location>
        <begin position="1048"/>
        <end position="1069"/>
    </location>
</feature>
<organism evidence="8 9">
    <name type="scientific">Seminavis robusta</name>
    <dbReference type="NCBI Taxonomy" id="568900"/>
    <lineage>
        <taxon>Eukaryota</taxon>
        <taxon>Sar</taxon>
        <taxon>Stramenopiles</taxon>
        <taxon>Ochrophyta</taxon>
        <taxon>Bacillariophyta</taxon>
        <taxon>Bacillariophyceae</taxon>
        <taxon>Bacillariophycidae</taxon>
        <taxon>Naviculales</taxon>
        <taxon>Naviculaceae</taxon>
        <taxon>Seminavis</taxon>
    </lineage>
</organism>
<dbReference type="SUPFAM" id="SSF103473">
    <property type="entry name" value="MFS general substrate transporter"/>
    <property type="match status" value="1"/>
</dbReference>
<keyword evidence="2 6" id="KW-0812">Transmembrane</keyword>
<name>A0A9N8H7T2_9STRA</name>
<feature type="compositionally biased region" description="Low complexity" evidence="5">
    <location>
        <begin position="1281"/>
        <end position="1290"/>
    </location>
</feature>
<feature type="compositionally biased region" description="Low complexity" evidence="5">
    <location>
        <begin position="132"/>
        <end position="156"/>
    </location>
</feature>
<dbReference type="GO" id="GO:0016020">
    <property type="term" value="C:membrane"/>
    <property type="evidence" value="ECO:0007669"/>
    <property type="project" value="UniProtKB-SubCell"/>
</dbReference>
<feature type="transmembrane region" description="Helical" evidence="6">
    <location>
        <begin position="1512"/>
        <end position="1530"/>
    </location>
</feature>
<feature type="transmembrane region" description="Helical" evidence="6">
    <location>
        <begin position="1139"/>
        <end position="1157"/>
    </location>
</feature>
<dbReference type="PANTHER" id="PTHR23510">
    <property type="entry name" value="INNER MEMBRANE TRANSPORT PROTEIN YAJR"/>
    <property type="match status" value="1"/>
</dbReference>
<feature type="transmembrane region" description="Helical" evidence="6">
    <location>
        <begin position="1429"/>
        <end position="1450"/>
    </location>
</feature>
<dbReference type="Gene3D" id="1.20.1250.20">
    <property type="entry name" value="MFS general substrate transporter like domains"/>
    <property type="match status" value="1"/>
</dbReference>
<feature type="compositionally biased region" description="Basic residues" evidence="5">
    <location>
        <begin position="1326"/>
        <end position="1339"/>
    </location>
</feature>
<evidence type="ECO:0000256" key="2">
    <source>
        <dbReference type="ARBA" id="ARBA00022692"/>
    </source>
</evidence>
<feature type="transmembrane region" description="Helical" evidence="6">
    <location>
        <begin position="1351"/>
        <end position="1370"/>
    </location>
</feature>
<feature type="region of interest" description="Disordered" evidence="5">
    <location>
        <begin position="114"/>
        <end position="210"/>
    </location>
</feature>
<dbReference type="EMBL" id="CAICTM010000213">
    <property type="protein sequence ID" value="CAB9504953.1"/>
    <property type="molecule type" value="Genomic_DNA"/>
</dbReference>
<feature type="region of interest" description="Disordered" evidence="5">
    <location>
        <begin position="482"/>
        <end position="532"/>
    </location>
</feature>
<feature type="region of interest" description="Disordered" evidence="5">
    <location>
        <begin position="546"/>
        <end position="601"/>
    </location>
</feature>
<protein>
    <submittedName>
        <fullName evidence="8">SPX domain-containing membrane protein</fullName>
    </submittedName>
</protein>
<sequence>MVGFGSSLRLARRPGWEEAYLDYEALKLLLTQIEAIYEEEAHLQQRRQDGRDLDVMFYDTPQGHGFTTSTTAVNETEPAGNDYRKELFLESDSDAAFEALMKYDYYSAEEEASELEQQQQLEREHQAAMQAQWQLHMSSQQQQQHNHNNSNTMNNNPASPMAATRQNNNDNSNHNRSSSNTDSIYYTSEQQNSHQHRRGDSNASGPNGAHFSLASYQVSRHQDLYHHPEGYANMDEDDDDDSIDSTPHNNCVPSAWGGGKTKRKPSPKKKNNNNNRGLHFHGKSGGSQFLSPAAENDFFVTAGSNADAFIMDSSSEHQHDDYSTDLMAGPVTPPPPGDNLKHHASTSVAFAAGTATAPASATTSNAAKQALEEERKQERRKRRQKKRQRLAKRKALERKVPRHMRRAHTKARDITERFLGLLRAECEKVMLFAQSRLGELADTCGSLRFPAMEDEHLQASSSQSQSHQYQQHYGDLTSIISSHHHHHSSAEAPLSPTTNSGAARTTPASYDYPLSDGGMHSSASSSSDDAADEDDTGLLFYWSDSSNSDDSVKSRDSASPNVPRSLSAYRDLQQRRKMRSSSKNHHHHHHHAKNESHRSARHNHHNNVVQKHEGFDSAKRHLDHFEKLRRNKPIFQRSGNVMGEDLLLLSAVDEADGYTAVGVELMHVLRFICVNLIAVRKICRKHDRLLMNRMLGGYYHHLKLLAFSESNSKWKENGLRDTQRSFQDEHVQNAQTLGGLLARESADIFEPHHPQVIGQVQNYKLVGLYDANLQQLANSRTVQVISSCLVLALSEYEVSRSRANALATLNTTASGLPAPRRGSSSRDFLRHRQQQQDQMSTMTGGSFAVGGSMGPFDENEEYAMCADSDAPSTASSISLTRLRFTVTSIIALREAARRKQDVYPTYLSRSMLAFTGRAVVGEGLDGCSRETLDFLVSYNPDAALLMDPSSLNDGLKQGMWSKRSMCSVMTSSLAVATTPVELPYALSGRTIRQQAKAVVSAVNILPKFKFVDGPDLFKGQRNKQAISGVALSDYDSFRSILRLNRASNFLYTMNYFCVHPTTITFVLALQQPGVHSALVIGAPNVAALLSALFHCYVLSGDSKEPLARISSLRWLFMLAALFGAVGNAVQVVGFWKNSMLLAVLGRFVMGFSCSSILHRNLVASLLPMNRLVTETAVLVQTQVLGQLTGLLVGTLAEYLPYHIRGWGVKSLSSSTWLMAFCWFMQFLCVCINFKVEDSEEQEKLEANNAAEVEQMLARYTTTNNPQPPEMKQQQQHHDSDSSTSGQGKSHSSGHRTSLQLTYGTGTAEEPIQDDPKDTSLDEMSPLRKKKKRKGRRRRRTLMSFPSRLKRLLAYSVAVPLCFFMVLYIKFAQEVIFSSSAIILNRYFSWGGGRAGIFLSGLTIAVLPMNYICGHIAQKYEERTVIKKSLIVLFVGLLIMLNYGSIVKLGFQLESLFTETEERKAETLYDWLIGIVQYFVGCTVTILALTSLDSSTLSLLSKVSPPRIRSSSVALQLGTIVTFCTLAARLIADVQIVMIGLSHRLINTDLVNSLAMPLLLVCIIIAHLVRKHFFFLM</sequence>
<evidence type="ECO:0000313" key="9">
    <source>
        <dbReference type="Proteomes" id="UP001153069"/>
    </source>
</evidence>
<keyword evidence="3 6" id="KW-1133">Transmembrane helix</keyword>
<evidence type="ECO:0000256" key="5">
    <source>
        <dbReference type="SAM" id="MobiDB-lite"/>
    </source>
</evidence>
<feature type="compositionally biased region" description="Basic residues" evidence="5">
    <location>
        <begin position="260"/>
        <end position="271"/>
    </location>
</feature>
<proteinExistence type="predicted"/>
<feature type="compositionally biased region" description="Low complexity" evidence="5">
    <location>
        <begin position="355"/>
        <end position="369"/>
    </location>
</feature>
<feature type="compositionally biased region" description="Acidic residues" evidence="5">
    <location>
        <begin position="234"/>
        <end position="243"/>
    </location>
</feature>
<comment type="subcellular location">
    <subcellularLocation>
        <location evidence="1">Membrane</location>
        <topology evidence="1">Multi-pass membrane protein</topology>
    </subcellularLocation>
</comment>
<gene>
    <name evidence="8" type="ORF">SEMRO_214_G088790.1</name>
</gene>
<evidence type="ECO:0000313" key="8">
    <source>
        <dbReference type="EMBL" id="CAB9504953.1"/>
    </source>
</evidence>
<feature type="transmembrane region" description="Helical" evidence="6">
    <location>
        <begin position="1177"/>
        <end position="1196"/>
    </location>
</feature>
<feature type="compositionally biased region" description="Basic residues" evidence="5">
    <location>
        <begin position="575"/>
        <end position="592"/>
    </location>
</feature>
<dbReference type="InterPro" id="IPR004331">
    <property type="entry name" value="SPX_dom"/>
</dbReference>
<feature type="compositionally biased region" description="Basic residues" evidence="5">
    <location>
        <begin position="378"/>
        <end position="408"/>
    </location>
</feature>
<feature type="transmembrane region" description="Helical" evidence="6">
    <location>
        <begin position="1390"/>
        <end position="1408"/>
    </location>
</feature>
<dbReference type="InterPro" id="IPR036259">
    <property type="entry name" value="MFS_trans_sf"/>
</dbReference>
<evidence type="ECO:0000256" key="6">
    <source>
        <dbReference type="SAM" id="Phobius"/>
    </source>
</evidence>
<comment type="caution">
    <text evidence="8">The sequence shown here is derived from an EMBL/GenBank/DDBJ whole genome shotgun (WGS) entry which is preliminary data.</text>
</comment>
<feature type="region of interest" description="Disordered" evidence="5">
    <location>
        <begin position="1261"/>
        <end position="1339"/>
    </location>
</feature>
<feature type="transmembrane region" description="Helical" evidence="6">
    <location>
        <begin position="1470"/>
        <end position="1491"/>
    </location>
</feature>
<dbReference type="InterPro" id="IPR051068">
    <property type="entry name" value="MFS_Domain-Containing_Protein"/>
</dbReference>
<feature type="domain" description="SPX" evidence="7">
    <location>
        <begin position="2"/>
        <end position="700"/>
    </location>
</feature>
<dbReference type="OrthoDB" id="5588846at2759"/>
<reference evidence="8" key="1">
    <citation type="submission" date="2020-06" db="EMBL/GenBank/DDBJ databases">
        <authorList>
            <consortium name="Plant Systems Biology data submission"/>
        </authorList>
    </citation>
    <scope>NUCLEOTIDE SEQUENCE</scope>
    <source>
        <strain evidence="8">D6</strain>
    </source>
</reference>
<feature type="compositionally biased region" description="Polar residues" evidence="5">
    <location>
        <begin position="495"/>
        <end position="508"/>
    </location>
</feature>
<feature type="compositionally biased region" description="Polar residues" evidence="5">
    <location>
        <begin position="184"/>
        <end position="193"/>
    </location>
</feature>
<accession>A0A9N8H7T2</accession>
<feature type="region of interest" description="Disordered" evidence="5">
    <location>
        <begin position="228"/>
        <end position="285"/>
    </location>
</feature>
<feature type="transmembrane region" description="Helical" evidence="6">
    <location>
        <begin position="1075"/>
        <end position="1099"/>
    </location>
</feature>
<keyword evidence="9" id="KW-1185">Reference proteome</keyword>
<feature type="compositionally biased region" description="Low complexity" evidence="5">
    <location>
        <begin position="167"/>
        <end position="183"/>
    </location>
</feature>
<evidence type="ECO:0000256" key="4">
    <source>
        <dbReference type="ARBA" id="ARBA00023136"/>
    </source>
</evidence>
<dbReference type="PANTHER" id="PTHR23510:SF64">
    <property type="entry name" value="INNER MEMBRANE TRANSPORT PROTEIN YAJR"/>
    <property type="match status" value="1"/>
</dbReference>
<evidence type="ECO:0000256" key="1">
    <source>
        <dbReference type="ARBA" id="ARBA00004141"/>
    </source>
</evidence>
<feature type="region of interest" description="Disordered" evidence="5">
    <location>
        <begin position="355"/>
        <end position="408"/>
    </location>
</feature>
<feature type="transmembrane region" description="Helical" evidence="6">
    <location>
        <begin position="1550"/>
        <end position="1568"/>
    </location>
</feature>
<feature type="compositionally biased region" description="Polar residues" evidence="5">
    <location>
        <begin position="1294"/>
        <end position="1304"/>
    </location>
</feature>
<keyword evidence="4 6" id="KW-0472">Membrane</keyword>
<evidence type="ECO:0000256" key="3">
    <source>
        <dbReference type="ARBA" id="ARBA00022989"/>
    </source>
</evidence>
<dbReference type="Proteomes" id="UP001153069">
    <property type="component" value="Unassembled WGS sequence"/>
</dbReference>
<feature type="transmembrane region" description="Helical" evidence="6">
    <location>
        <begin position="1111"/>
        <end position="1133"/>
    </location>
</feature>
<evidence type="ECO:0000259" key="7">
    <source>
        <dbReference type="PROSITE" id="PS51382"/>
    </source>
</evidence>
<feature type="region of interest" description="Disordered" evidence="5">
    <location>
        <begin position="315"/>
        <end position="343"/>
    </location>
</feature>